<name>A0A9C7PR29_9RHOD</name>
<reference evidence="1" key="1">
    <citation type="journal article" date="2022" name="Proc. Natl. Acad. Sci. U.S.A.">
        <title>Life cycle and functional genomics of the unicellular red alga Galdieria for elucidating algal and plant evolution and industrial use.</title>
        <authorList>
            <person name="Hirooka S."/>
            <person name="Itabashi T."/>
            <person name="Ichinose T.M."/>
            <person name="Onuma R."/>
            <person name="Fujiwara T."/>
            <person name="Yamashita S."/>
            <person name="Jong L.W."/>
            <person name="Tomita R."/>
            <person name="Iwane A.H."/>
            <person name="Miyagishima S.Y."/>
        </authorList>
    </citation>
    <scope>NUCLEOTIDE SEQUENCE</scope>
    <source>
        <strain evidence="1">NBRC 102759</strain>
    </source>
</reference>
<evidence type="ECO:0000313" key="2">
    <source>
        <dbReference type="Proteomes" id="UP001061958"/>
    </source>
</evidence>
<protein>
    <submittedName>
        <fullName evidence="1">Uncharacterized protein</fullName>
    </submittedName>
</protein>
<dbReference type="InterPro" id="IPR010684">
    <property type="entry name" value="RNA_pol_II_trans_fac_SIII_A"/>
</dbReference>
<dbReference type="EMBL" id="BQMJ01000004">
    <property type="protein sequence ID" value="GJQ08826.1"/>
    <property type="molecule type" value="Genomic_DNA"/>
</dbReference>
<dbReference type="Pfam" id="PF06881">
    <property type="entry name" value="Elongin_A"/>
    <property type="match status" value="1"/>
</dbReference>
<dbReference type="GO" id="GO:0006368">
    <property type="term" value="P:transcription elongation by RNA polymerase II"/>
    <property type="evidence" value="ECO:0007669"/>
    <property type="project" value="InterPro"/>
</dbReference>
<organism evidence="1 2">
    <name type="scientific">Galdieria partita</name>
    <dbReference type="NCBI Taxonomy" id="83374"/>
    <lineage>
        <taxon>Eukaryota</taxon>
        <taxon>Rhodophyta</taxon>
        <taxon>Bangiophyceae</taxon>
        <taxon>Galdieriales</taxon>
        <taxon>Galdieriaceae</taxon>
        <taxon>Galdieria</taxon>
    </lineage>
</organism>
<dbReference type="AlphaFoldDB" id="A0A9C7PR29"/>
<gene>
    <name evidence="1" type="ORF">GpartN1_g617.t1</name>
</gene>
<comment type="caution">
    <text evidence="1">The sequence shown here is derived from an EMBL/GenBank/DDBJ whole genome shotgun (WGS) entry which is preliminary data.</text>
</comment>
<dbReference type="Gene3D" id="6.10.250.3180">
    <property type="match status" value="1"/>
</dbReference>
<accession>A0A9C7PR29</accession>
<reference evidence="1" key="2">
    <citation type="submission" date="2022-01" db="EMBL/GenBank/DDBJ databases">
        <authorList>
            <person name="Hirooka S."/>
            <person name="Miyagishima S.Y."/>
        </authorList>
    </citation>
    <scope>NUCLEOTIDE SEQUENCE</scope>
    <source>
        <strain evidence="1">NBRC 102759</strain>
    </source>
</reference>
<evidence type="ECO:0000313" key="1">
    <source>
        <dbReference type="EMBL" id="GJQ08826.1"/>
    </source>
</evidence>
<sequence length="182" mass="21041">MCLNWIARNTGKVSALGDVPDELLYKVGCLCGAKDLQRLEDNNPGREGVFEVLWAALLKRDFHMDDNPWNSRQRYREEEEKRKQCLHQARAKLQQRYELATLEKKQHRVAKVATSRNTAQSLSTAGGKRCSRKQKMGTAHCWMVQKKTTSQLQKLKMEARHQLYSRVVPCRMVSHCRNKSVG</sequence>
<dbReference type="Proteomes" id="UP001061958">
    <property type="component" value="Unassembled WGS sequence"/>
</dbReference>
<keyword evidence="2" id="KW-1185">Reference proteome</keyword>
<dbReference type="GO" id="GO:0070449">
    <property type="term" value="C:elongin complex"/>
    <property type="evidence" value="ECO:0007669"/>
    <property type="project" value="InterPro"/>
</dbReference>
<proteinExistence type="predicted"/>